<organism evidence="3 4">
    <name type="scientific">Symbiodinium pilosum</name>
    <name type="common">Dinoflagellate</name>
    <dbReference type="NCBI Taxonomy" id="2952"/>
    <lineage>
        <taxon>Eukaryota</taxon>
        <taxon>Sar</taxon>
        <taxon>Alveolata</taxon>
        <taxon>Dinophyceae</taxon>
        <taxon>Suessiales</taxon>
        <taxon>Symbiodiniaceae</taxon>
        <taxon>Symbiodinium</taxon>
    </lineage>
</organism>
<feature type="non-terminal residue" evidence="3">
    <location>
        <position position="1"/>
    </location>
</feature>
<proteinExistence type="predicted"/>
<dbReference type="AlphaFoldDB" id="A0A812WCW1"/>
<evidence type="ECO:0000313" key="3">
    <source>
        <dbReference type="EMBL" id="CAE7666282.1"/>
    </source>
</evidence>
<dbReference type="EMBL" id="CAJNIZ010043704">
    <property type="protein sequence ID" value="CAE7666282.1"/>
    <property type="molecule type" value="Genomic_DNA"/>
</dbReference>
<evidence type="ECO:0000256" key="1">
    <source>
        <dbReference type="SAM" id="MobiDB-lite"/>
    </source>
</evidence>
<reference evidence="3" key="1">
    <citation type="submission" date="2021-02" db="EMBL/GenBank/DDBJ databases">
        <authorList>
            <person name="Dougan E. K."/>
            <person name="Rhodes N."/>
            <person name="Thang M."/>
            <person name="Chan C."/>
        </authorList>
    </citation>
    <scope>NUCLEOTIDE SEQUENCE</scope>
</reference>
<keyword evidence="2" id="KW-0732">Signal</keyword>
<comment type="caution">
    <text evidence="3">The sequence shown here is derived from an EMBL/GenBank/DDBJ whole genome shotgun (WGS) entry which is preliminary data.</text>
</comment>
<evidence type="ECO:0000256" key="2">
    <source>
        <dbReference type="SAM" id="SignalP"/>
    </source>
</evidence>
<protein>
    <recommendedName>
        <fullName evidence="5">Secreted protein</fullName>
    </recommendedName>
</protein>
<feature type="compositionally biased region" description="Basic and acidic residues" evidence="1">
    <location>
        <begin position="46"/>
        <end position="60"/>
    </location>
</feature>
<gene>
    <name evidence="3" type="ORF">SPIL2461_LOCUS18238</name>
</gene>
<evidence type="ECO:0000313" key="4">
    <source>
        <dbReference type="Proteomes" id="UP000649617"/>
    </source>
</evidence>
<feature type="signal peptide" evidence="2">
    <location>
        <begin position="1"/>
        <end position="28"/>
    </location>
</feature>
<feature type="region of interest" description="Disordered" evidence="1">
    <location>
        <begin position="46"/>
        <end position="76"/>
    </location>
</feature>
<sequence>MPELNRSRPRAVAVTLAVLLVIKSEVFCQPYPPQNWSRGQQLARYADPEHHEMSQEHIIEPSRPAVEVQDAAETEV</sequence>
<evidence type="ECO:0008006" key="5">
    <source>
        <dbReference type="Google" id="ProtNLM"/>
    </source>
</evidence>
<feature type="chain" id="PRO_5032858685" description="Secreted protein" evidence="2">
    <location>
        <begin position="29"/>
        <end position="76"/>
    </location>
</feature>
<dbReference type="Proteomes" id="UP000649617">
    <property type="component" value="Unassembled WGS sequence"/>
</dbReference>
<accession>A0A812WCW1</accession>
<name>A0A812WCW1_SYMPI</name>
<keyword evidence="4" id="KW-1185">Reference proteome</keyword>